<evidence type="ECO:0000313" key="4">
    <source>
        <dbReference type="Proteomes" id="UP000255277"/>
    </source>
</evidence>
<dbReference type="GO" id="GO:0008453">
    <property type="term" value="F:alanine-glyoxylate transaminase activity"/>
    <property type="evidence" value="ECO:0007669"/>
    <property type="project" value="TreeGrafter"/>
</dbReference>
<accession>A0A380FDS7</accession>
<dbReference type="PANTHER" id="PTHR21152:SF40">
    <property type="entry name" value="ALANINE--GLYOXYLATE AMINOTRANSFERASE"/>
    <property type="match status" value="1"/>
</dbReference>
<dbReference type="EC" id="2.-.-.-" evidence="3"/>
<evidence type="ECO:0000256" key="2">
    <source>
        <dbReference type="ARBA" id="ARBA00022898"/>
    </source>
</evidence>
<comment type="cofactor">
    <cofactor evidence="1">
        <name>pyridoxal 5'-phosphate</name>
        <dbReference type="ChEBI" id="CHEBI:597326"/>
    </cofactor>
</comment>
<dbReference type="InterPro" id="IPR015424">
    <property type="entry name" value="PyrdxlP-dep_Trfase"/>
</dbReference>
<organism evidence="3 4">
    <name type="scientific">Staphylococcus gallinarum</name>
    <dbReference type="NCBI Taxonomy" id="1293"/>
    <lineage>
        <taxon>Bacteria</taxon>
        <taxon>Bacillati</taxon>
        <taxon>Bacillota</taxon>
        <taxon>Bacilli</taxon>
        <taxon>Bacillales</taxon>
        <taxon>Staphylococcaceae</taxon>
        <taxon>Staphylococcus</taxon>
    </lineage>
</organism>
<dbReference type="GO" id="GO:0004760">
    <property type="term" value="F:L-serine-pyruvate transaminase activity"/>
    <property type="evidence" value="ECO:0007669"/>
    <property type="project" value="TreeGrafter"/>
</dbReference>
<sequence length="103" mass="11418">MHNVTLSIKQVLKAALKALGLEIYGDEENEMKMVICIKIPNGVDDATFREGLLKHYGIEIAGSFGDLQGKIWRIGIMGYAVEKQNILTFLSVFSLYLAQQGVT</sequence>
<dbReference type="PANTHER" id="PTHR21152">
    <property type="entry name" value="AMINOTRANSFERASE CLASS V"/>
    <property type="match status" value="1"/>
</dbReference>
<dbReference type="Proteomes" id="UP000255277">
    <property type="component" value="Unassembled WGS sequence"/>
</dbReference>
<evidence type="ECO:0000256" key="1">
    <source>
        <dbReference type="ARBA" id="ARBA00001933"/>
    </source>
</evidence>
<reference evidence="3 4" key="1">
    <citation type="submission" date="2018-06" db="EMBL/GenBank/DDBJ databases">
        <authorList>
            <consortium name="Pathogen Informatics"/>
            <person name="Doyle S."/>
        </authorList>
    </citation>
    <scope>NUCLEOTIDE SEQUENCE [LARGE SCALE GENOMIC DNA]</scope>
    <source>
        <strain evidence="3 4">NCTC12195</strain>
    </source>
</reference>
<dbReference type="EC" id="2.6.1.-" evidence="3"/>
<keyword evidence="3" id="KW-0032">Aminotransferase</keyword>
<dbReference type="GO" id="GO:0019265">
    <property type="term" value="P:glycine biosynthetic process, by transamination of glyoxylate"/>
    <property type="evidence" value="ECO:0007669"/>
    <property type="project" value="TreeGrafter"/>
</dbReference>
<dbReference type="InterPro" id="IPR015422">
    <property type="entry name" value="PyrdxlP-dep_Trfase_small"/>
</dbReference>
<keyword evidence="3" id="KW-0808">Transferase</keyword>
<keyword evidence="2" id="KW-0663">Pyridoxal phosphate</keyword>
<dbReference type="EMBL" id="UHDK01000001">
    <property type="protein sequence ID" value="SUM31394.1"/>
    <property type="molecule type" value="Genomic_DNA"/>
</dbReference>
<dbReference type="AlphaFoldDB" id="A0A380FDS7"/>
<evidence type="ECO:0000313" key="3">
    <source>
        <dbReference type="EMBL" id="SUM31394.1"/>
    </source>
</evidence>
<dbReference type="Gene3D" id="3.90.1150.10">
    <property type="entry name" value="Aspartate Aminotransferase, domain 1"/>
    <property type="match status" value="1"/>
</dbReference>
<name>A0A380FDS7_STAGA</name>
<gene>
    <name evidence="3" type="primary">pucG_1</name>
    <name evidence="3" type="ORF">NCTC12195_00804</name>
</gene>
<proteinExistence type="predicted"/>
<dbReference type="SUPFAM" id="SSF53383">
    <property type="entry name" value="PLP-dependent transferases"/>
    <property type="match status" value="1"/>
</dbReference>
<protein>
    <submittedName>
        <fullName evidence="3">Putative soluble hydrogenase subunit</fullName>
        <ecNumber evidence="3">2.-.-.-</ecNumber>
        <ecNumber evidence="3">2.6.1.-</ecNumber>
    </submittedName>
</protein>